<accession>A0A068NXK4</accession>
<dbReference type="HOGENOM" id="CLU_003827_5_5_0"/>
<evidence type="ECO:0000259" key="7">
    <source>
        <dbReference type="Pfam" id="PF03404"/>
    </source>
</evidence>
<reference evidence="8 9" key="1">
    <citation type="journal article" date="2014" name="PLoS ONE">
        <title>The first complete genome sequence of the class fimbriimonadia in the phylum armatimonadetes.</title>
        <authorList>
            <person name="Hu Z.Y."/>
            <person name="Wang Y.Z."/>
            <person name="Im W.T."/>
            <person name="Wang S.Y."/>
            <person name="Zhao G.P."/>
            <person name="Zheng H.J."/>
            <person name="Quan Z.X."/>
        </authorList>
    </citation>
    <scope>NUCLEOTIDE SEQUENCE [LARGE SCALE GENOMIC DNA]</scope>
    <source>
        <strain evidence="8">Gsoil 348</strain>
    </source>
</reference>
<sequence>MARAQNLGEPEPTRESPFSALDGPITPNDRYFVRSHFAAPELDLCEWRLSVEGSVEKPLSLSYDELQAMPSKSVTVTTECAGNGRRYLSPTMCGIQWEQGGVSTANWEGAPLSAILERAGVHSNAVEVVFEGADGGEIKNPPRPGAPIKFARSVPIDKCRSDVLLAYRMNGEPIAPTHGFPVRAIVPGWFGVASVKWLSRLLVVDKPYTGFFQTIEYAYWQREGGLVRRAPVAGMLVKAQIARPTAGEVIASGSSYRVVGAAWAGESSVAKVEFSDDGGENWSEARLTGNPERFAWQLWEHDWVAPATGPCFLMARATDADGNVQPVTRDLDRENYMINHVIPVTVEIV</sequence>
<evidence type="ECO:0000256" key="2">
    <source>
        <dbReference type="ARBA" id="ARBA00022505"/>
    </source>
</evidence>
<dbReference type="Pfam" id="PF03404">
    <property type="entry name" value="Mo-co_dimer"/>
    <property type="match status" value="1"/>
</dbReference>
<evidence type="ECO:0000256" key="3">
    <source>
        <dbReference type="ARBA" id="ARBA00022723"/>
    </source>
</evidence>
<dbReference type="PANTHER" id="PTHR19372:SF7">
    <property type="entry name" value="SULFITE OXIDASE, MITOCHONDRIAL"/>
    <property type="match status" value="1"/>
</dbReference>
<dbReference type="PRINTS" id="PR00407">
    <property type="entry name" value="EUMOPTERIN"/>
</dbReference>
<dbReference type="Pfam" id="PF00174">
    <property type="entry name" value="Oxidored_molyb"/>
    <property type="match status" value="1"/>
</dbReference>
<dbReference type="GO" id="GO:0030151">
    <property type="term" value="F:molybdenum ion binding"/>
    <property type="evidence" value="ECO:0007669"/>
    <property type="project" value="InterPro"/>
</dbReference>
<keyword evidence="9" id="KW-1185">Reference proteome</keyword>
<dbReference type="GO" id="GO:0020037">
    <property type="term" value="F:heme binding"/>
    <property type="evidence" value="ECO:0007669"/>
    <property type="project" value="TreeGrafter"/>
</dbReference>
<feature type="domain" description="Moybdenum cofactor oxidoreductase dimerisation" evidence="7">
    <location>
        <begin position="234"/>
        <end position="327"/>
    </location>
</feature>
<dbReference type="SUPFAM" id="SSF81296">
    <property type="entry name" value="E set domains"/>
    <property type="match status" value="1"/>
</dbReference>
<dbReference type="PANTHER" id="PTHR19372">
    <property type="entry name" value="SULFITE REDUCTASE"/>
    <property type="match status" value="1"/>
</dbReference>
<name>A0A068NXK4_FIMGI</name>
<dbReference type="GO" id="GO:0006790">
    <property type="term" value="P:sulfur compound metabolic process"/>
    <property type="evidence" value="ECO:0007669"/>
    <property type="project" value="TreeGrafter"/>
</dbReference>
<keyword evidence="4" id="KW-0560">Oxidoreductase</keyword>
<proteinExistence type="predicted"/>
<evidence type="ECO:0000259" key="6">
    <source>
        <dbReference type="Pfam" id="PF00174"/>
    </source>
</evidence>
<evidence type="ECO:0000256" key="5">
    <source>
        <dbReference type="SAM" id="MobiDB-lite"/>
    </source>
</evidence>
<protein>
    <submittedName>
        <fullName evidence="8">Putative sulfite oxidase protein</fullName>
    </submittedName>
</protein>
<dbReference type="eggNOG" id="COG2041">
    <property type="taxonomic scope" value="Bacteria"/>
</dbReference>
<dbReference type="Gene3D" id="2.60.40.650">
    <property type="match status" value="1"/>
</dbReference>
<evidence type="ECO:0000256" key="4">
    <source>
        <dbReference type="ARBA" id="ARBA00023002"/>
    </source>
</evidence>
<dbReference type="KEGG" id="fgi:OP10G_4122"/>
<feature type="domain" description="Oxidoreductase molybdopterin-binding" evidence="6">
    <location>
        <begin position="36"/>
        <end position="211"/>
    </location>
</feature>
<dbReference type="SUPFAM" id="SSF56524">
    <property type="entry name" value="Oxidoreductase molybdopterin-binding domain"/>
    <property type="match status" value="1"/>
</dbReference>
<dbReference type="InterPro" id="IPR008335">
    <property type="entry name" value="Mopterin_OxRdtase_euk"/>
</dbReference>
<organism evidence="8 9">
    <name type="scientific">Fimbriimonas ginsengisoli Gsoil 348</name>
    <dbReference type="NCBI Taxonomy" id="661478"/>
    <lineage>
        <taxon>Bacteria</taxon>
        <taxon>Bacillati</taxon>
        <taxon>Armatimonadota</taxon>
        <taxon>Fimbriimonadia</taxon>
        <taxon>Fimbriimonadales</taxon>
        <taxon>Fimbriimonadaceae</taxon>
        <taxon>Fimbriimonas</taxon>
    </lineage>
</organism>
<dbReference type="Proteomes" id="UP000027982">
    <property type="component" value="Chromosome"/>
</dbReference>
<dbReference type="CDD" id="cd02110">
    <property type="entry name" value="SO_family_Moco_dimer"/>
    <property type="match status" value="1"/>
</dbReference>
<dbReference type="STRING" id="661478.OP10G_4122"/>
<evidence type="ECO:0000256" key="1">
    <source>
        <dbReference type="ARBA" id="ARBA00001924"/>
    </source>
</evidence>
<dbReference type="InterPro" id="IPR036374">
    <property type="entry name" value="OxRdtase_Mopterin-bd_sf"/>
</dbReference>
<dbReference type="InterPro" id="IPR000572">
    <property type="entry name" value="OxRdtase_Mopterin-bd_dom"/>
</dbReference>
<dbReference type="Gene3D" id="3.90.420.10">
    <property type="entry name" value="Oxidoreductase, molybdopterin-binding domain"/>
    <property type="match status" value="1"/>
</dbReference>
<dbReference type="InterPro" id="IPR014756">
    <property type="entry name" value="Ig_E-set"/>
</dbReference>
<keyword evidence="3" id="KW-0479">Metal-binding</keyword>
<comment type="cofactor">
    <cofactor evidence="1">
        <name>Mo-molybdopterin</name>
        <dbReference type="ChEBI" id="CHEBI:71302"/>
    </cofactor>
</comment>
<dbReference type="EMBL" id="CP007139">
    <property type="protein sequence ID" value="AIE87490.1"/>
    <property type="molecule type" value="Genomic_DNA"/>
</dbReference>
<evidence type="ECO:0000313" key="9">
    <source>
        <dbReference type="Proteomes" id="UP000027982"/>
    </source>
</evidence>
<dbReference type="GO" id="GO:0043546">
    <property type="term" value="F:molybdopterin cofactor binding"/>
    <property type="evidence" value="ECO:0007669"/>
    <property type="project" value="TreeGrafter"/>
</dbReference>
<dbReference type="AlphaFoldDB" id="A0A068NXK4"/>
<dbReference type="RefSeq" id="WP_025228611.1">
    <property type="nucleotide sequence ID" value="NZ_CP007139.1"/>
</dbReference>
<keyword evidence="2" id="KW-0500">Molybdenum</keyword>
<dbReference type="OrthoDB" id="9778777at2"/>
<evidence type="ECO:0000313" key="8">
    <source>
        <dbReference type="EMBL" id="AIE87490.1"/>
    </source>
</evidence>
<gene>
    <name evidence="8" type="ORF">OP10G_4122</name>
</gene>
<dbReference type="InterPro" id="IPR005066">
    <property type="entry name" value="MoCF_OxRdtse_dimer"/>
</dbReference>
<feature type="region of interest" description="Disordered" evidence="5">
    <location>
        <begin position="1"/>
        <end position="22"/>
    </location>
</feature>
<dbReference type="GO" id="GO:0008482">
    <property type="term" value="F:sulfite oxidase activity"/>
    <property type="evidence" value="ECO:0007669"/>
    <property type="project" value="TreeGrafter"/>
</dbReference>